<organism evidence="2 3">
    <name type="scientific">Nocardia beijingensis</name>
    <dbReference type="NCBI Taxonomy" id="95162"/>
    <lineage>
        <taxon>Bacteria</taxon>
        <taxon>Bacillati</taxon>
        <taxon>Actinomycetota</taxon>
        <taxon>Actinomycetes</taxon>
        <taxon>Mycobacteriales</taxon>
        <taxon>Nocardiaceae</taxon>
        <taxon>Nocardia</taxon>
    </lineage>
</organism>
<evidence type="ECO:0008006" key="4">
    <source>
        <dbReference type="Google" id="ProtNLM"/>
    </source>
</evidence>
<feature type="region of interest" description="Disordered" evidence="1">
    <location>
        <begin position="94"/>
        <end position="115"/>
    </location>
</feature>
<evidence type="ECO:0000313" key="2">
    <source>
        <dbReference type="EMBL" id="MFI2323456.1"/>
    </source>
</evidence>
<sequence>MVAGYLQVDIDVLAKTVQSLRDAEQVLDDAMKALAKGGHGDIGTTVLNDAADSFQRRWRFGIERIREAATTAAEGVSKCHDAYLSLDTSFAKALGQPENPVHGQAPSGDQRSDAR</sequence>
<reference evidence="2 3" key="1">
    <citation type="submission" date="2024-10" db="EMBL/GenBank/DDBJ databases">
        <title>The Natural Products Discovery Center: Release of the First 8490 Sequenced Strains for Exploring Actinobacteria Biosynthetic Diversity.</title>
        <authorList>
            <person name="Kalkreuter E."/>
            <person name="Kautsar S.A."/>
            <person name="Yang D."/>
            <person name="Bader C.D."/>
            <person name="Teijaro C.N."/>
            <person name="Fluegel L."/>
            <person name="Davis C.M."/>
            <person name="Simpson J.R."/>
            <person name="Lauterbach L."/>
            <person name="Steele A.D."/>
            <person name="Gui C."/>
            <person name="Meng S."/>
            <person name="Li G."/>
            <person name="Viehrig K."/>
            <person name="Ye F."/>
            <person name="Su P."/>
            <person name="Kiefer A.F."/>
            <person name="Nichols A."/>
            <person name="Cepeda A.J."/>
            <person name="Yan W."/>
            <person name="Fan B."/>
            <person name="Jiang Y."/>
            <person name="Adhikari A."/>
            <person name="Zheng C.-J."/>
            <person name="Schuster L."/>
            <person name="Cowan T.M."/>
            <person name="Smanski M.J."/>
            <person name="Chevrette M.G."/>
            <person name="De Carvalho L.P.S."/>
            <person name="Shen B."/>
        </authorList>
    </citation>
    <scope>NUCLEOTIDE SEQUENCE [LARGE SCALE GENOMIC DNA]</scope>
    <source>
        <strain evidence="2 3">NPDC019626</strain>
    </source>
</reference>
<comment type="caution">
    <text evidence="2">The sequence shown here is derived from an EMBL/GenBank/DDBJ whole genome shotgun (WGS) entry which is preliminary data.</text>
</comment>
<gene>
    <name evidence="2" type="ORF">ACH47G_23485</name>
</gene>
<evidence type="ECO:0000256" key="1">
    <source>
        <dbReference type="SAM" id="MobiDB-lite"/>
    </source>
</evidence>
<proteinExistence type="predicted"/>
<name>A0ABW7WM19_9NOCA</name>
<accession>A0ABW7WM19</accession>
<dbReference type="Proteomes" id="UP001611450">
    <property type="component" value="Unassembled WGS sequence"/>
</dbReference>
<keyword evidence="3" id="KW-1185">Reference proteome</keyword>
<dbReference type="RefSeq" id="WP_396948031.1">
    <property type="nucleotide sequence ID" value="NZ_JBIRXV010000005.1"/>
</dbReference>
<evidence type="ECO:0000313" key="3">
    <source>
        <dbReference type="Proteomes" id="UP001611450"/>
    </source>
</evidence>
<dbReference type="EMBL" id="JBIRXV010000005">
    <property type="protein sequence ID" value="MFI2323456.1"/>
    <property type="molecule type" value="Genomic_DNA"/>
</dbReference>
<protein>
    <recommendedName>
        <fullName evidence="4">Excreted virulence factor EspC (Type VII ESX diderm)</fullName>
    </recommendedName>
</protein>